<dbReference type="GO" id="GO:0016020">
    <property type="term" value="C:membrane"/>
    <property type="evidence" value="ECO:0007669"/>
    <property type="project" value="TreeGrafter"/>
</dbReference>
<feature type="domain" description="PhoD-like phosphatase" evidence="2">
    <location>
        <begin position="670"/>
        <end position="922"/>
    </location>
</feature>
<keyword evidence="4" id="KW-1185">Reference proteome</keyword>
<dbReference type="Gene3D" id="3.60.21.70">
    <property type="entry name" value="PhoD-like phosphatase"/>
    <property type="match status" value="1"/>
</dbReference>
<comment type="caution">
    <text evidence="3">The sequence shown here is derived from an EMBL/GenBank/DDBJ whole genome shotgun (WGS) entry which is preliminary data.</text>
</comment>
<feature type="compositionally biased region" description="Polar residues" evidence="1">
    <location>
        <begin position="91"/>
        <end position="113"/>
    </location>
</feature>
<feature type="compositionally biased region" description="Low complexity" evidence="1">
    <location>
        <begin position="212"/>
        <end position="222"/>
    </location>
</feature>
<feature type="region of interest" description="Disordered" evidence="1">
    <location>
        <begin position="1"/>
        <end position="348"/>
    </location>
</feature>
<feature type="region of interest" description="Disordered" evidence="1">
    <location>
        <begin position="1247"/>
        <end position="1345"/>
    </location>
</feature>
<feature type="region of interest" description="Disordered" evidence="1">
    <location>
        <begin position="360"/>
        <end position="387"/>
    </location>
</feature>
<name>A0A9X0B7W5_9EURO</name>
<dbReference type="PANTHER" id="PTHR46689">
    <property type="entry name" value="MEMBRANE PROTEIN, PUTATIVE-RELATED"/>
    <property type="match status" value="1"/>
</dbReference>
<organism evidence="3 4">
    <name type="scientific">Penicillium cosmopolitanum</name>
    <dbReference type="NCBI Taxonomy" id="1131564"/>
    <lineage>
        <taxon>Eukaryota</taxon>
        <taxon>Fungi</taxon>
        <taxon>Dikarya</taxon>
        <taxon>Ascomycota</taxon>
        <taxon>Pezizomycotina</taxon>
        <taxon>Eurotiomycetes</taxon>
        <taxon>Eurotiomycetidae</taxon>
        <taxon>Eurotiales</taxon>
        <taxon>Aspergillaceae</taxon>
        <taxon>Penicillium</taxon>
    </lineage>
</organism>
<feature type="compositionally biased region" description="Low complexity" evidence="1">
    <location>
        <begin position="1080"/>
        <end position="1089"/>
    </location>
</feature>
<dbReference type="PANTHER" id="PTHR46689:SF1">
    <property type="entry name" value="PHOD-LIKE PHOSPHATASE DOMAIN-CONTAINING PROTEIN"/>
    <property type="match status" value="1"/>
</dbReference>
<dbReference type="Proteomes" id="UP001147747">
    <property type="component" value="Unassembled WGS sequence"/>
</dbReference>
<dbReference type="EMBL" id="JAPZBU010000008">
    <property type="protein sequence ID" value="KAJ5391432.1"/>
    <property type="molecule type" value="Genomic_DNA"/>
</dbReference>
<feature type="compositionally biased region" description="Acidic residues" evidence="1">
    <location>
        <begin position="1322"/>
        <end position="1333"/>
    </location>
</feature>
<feature type="compositionally biased region" description="Polar residues" evidence="1">
    <location>
        <begin position="148"/>
        <end position="157"/>
    </location>
</feature>
<dbReference type="InterPro" id="IPR038607">
    <property type="entry name" value="PhoD-like_sf"/>
</dbReference>
<evidence type="ECO:0000259" key="2">
    <source>
        <dbReference type="Pfam" id="PF19050"/>
    </source>
</evidence>
<dbReference type="Pfam" id="PF19050">
    <property type="entry name" value="PhoD_2"/>
    <property type="match status" value="1"/>
</dbReference>
<protein>
    <recommendedName>
        <fullName evidence="2">PhoD-like phosphatase domain-containing protein</fullName>
    </recommendedName>
</protein>
<dbReference type="GeneID" id="81370539"/>
<feature type="compositionally biased region" description="Polar residues" evidence="1">
    <location>
        <begin position="14"/>
        <end position="28"/>
    </location>
</feature>
<feature type="compositionally biased region" description="Low complexity" evidence="1">
    <location>
        <begin position="135"/>
        <end position="147"/>
    </location>
</feature>
<evidence type="ECO:0000256" key="1">
    <source>
        <dbReference type="SAM" id="MobiDB-lite"/>
    </source>
</evidence>
<evidence type="ECO:0000313" key="4">
    <source>
        <dbReference type="Proteomes" id="UP001147747"/>
    </source>
</evidence>
<sequence>MAAAAMRDSPEMANGNSNHRNPNGTNSDSGRRQSIAGPATMDYEDEPTYEPTAAERRYPRSAPKATAAARSSGQAGRSFSARARDFPADESNYTTRRSTLQTPPGLTEESTTPRGLPPAEYIQDTQQNEEHQVEAPTAPASMSSAPSRSNTVRSTNGPRKDWASDRSPLQKLEVTLSGITKEEKRARMQEAEMRLRERMARKKVEREKAEAKTQATATAPEPNVKQNVPSDNRAAPGPTRKGERKNVVLEEATTDALKAGPRQHGGFTVPGRHHQNEVNSPQYPAVRSPENAQYAQAEDAIPQSAKLGNVPRRSVTVSGPSAKNGPAGNQPVRSQSLAQRGPTAPMQPTDVIVSNERLETPPTARTAHDSVESHSKKRQTVSFNVPPPTPPPIFEWKNAPVAQLGSTDFDFQHMDMDRSKAWWEGGGTTDRRKSRALPKNYKTPAQKLTGVTETKNFEPKLFLRCGPLLRYTGIKKFKVDGVHGTVEKDIWRGSILIVTKDSRSSYDTPPSLRLFSQPMDLLPPPPAEVSGEELAPEYIDPTAGLMKVGRDGRPLYVKPVDHLEEEVDLSSVENDDGIYELSPSQIDDNPGGSKQPIPANRINSVDGETAGLHRDIPGVRLYADSARDVTFWRFNLEVELGSTQQRIAYRINRGPALGFWVPAAGQPMNIMFHSGNGFGPSVDSNRFCGPDPLWRDILNEHQTRPFHVMIGGGDQIFNDTVMTESVFFQEWIKIKNAAERYGAPFTPEFRAELEQFYLQRYAAWFSQGLFSLANSQIPMVNMWNDHEIFEGFGSYHEEFMQSAVISGLGKIAFKYYLLFQHHSVPDETEIEEPSWLLGAQPGPYIEQRSRNLFMSLGSDVVLLGLDCRTERRSNEVLAEATCDLIWDRCHQEIVRGETKHLIVLSSVPIAYPRVAMLKNFMNSRKSIGKAGMIGGLVNRSGGNVEVYDDHWAGKHLKSERTWLVEDLQDLAAEKSVRVTILSGDVHLAAIGQFYSNPKLDVAKDRDYRYMPNIISSAIADMPETEIISDTLNKRNTVHHMDSNTDEDIIPIFTQDVNGKSRNNKRLLPRRNWCSIREYIPGSTPGSTPEPQTPEEPEPRPGMLQRTLSLGRGDKGPGGKPGLLRRLSTKGPPPTRTMSFGRNHNVLARRSSVDSPEPQPGIFHRRPTNLSEKAAKRAVKEGDDGAGAFVNLERGLAITLNMEVNPQDPSGITVPYKLLVPALQYEGNEDDPAPTQVKKGWRKWLNVPRRKKAPRAQQADDDDEGSDEDADDIEDHDTINNTRANAAASHQYEGYPGSDEDSEGEVPQRLPPHALVDDSSPTEGEDDYSYSDEEPAPRKKKWFGVL</sequence>
<feature type="region of interest" description="Disordered" evidence="1">
    <location>
        <begin position="1077"/>
        <end position="1142"/>
    </location>
</feature>
<accession>A0A9X0B7W5</accession>
<proteinExistence type="predicted"/>
<feature type="compositionally biased region" description="Low complexity" evidence="1">
    <location>
        <begin position="65"/>
        <end position="81"/>
    </location>
</feature>
<feature type="compositionally biased region" description="Basic and acidic residues" evidence="1">
    <location>
        <begin position="180"/>
        <end position="211"/>
    </location>
</feature>
<evidence type="ECO:0000313" key="3">
    <source>
        <dbReference type="EMBL" id="KAJ5391432.1"/>
    </source>
</evidence>
<dbReference type="InterPro" id="IPR043904">
    <property type="entry name" value="PhoD_2-like"/>
</dbReference>
<reference evidence="3" key="1">
    <citation type="submission" date="2022-12" db="EMBL/GenBank/DDBJ databases">
        <authorList>
            <person name="Petersen C."/>
        </authorList>
    </citation>
    <scope>NUCLEOTIDE SEQUENCE</scope>
    <source>
        <strain evidence="3">IBT 29677</strain>
    </source>
</reference>
<dbReference type="InterPro" id="IPR018946">
    <property type="entry name" value="PhoD-like_MPP"/>
</dbReference>
<gene>
    <name evidence="3" type="ORF">N7509_006922</name>
</gene>
<feature type="compositionally biased region" description="Acidic residues" evidence="1">
    <location>
        <begin position="1258"/>
        <end position="1274"/>
    </location>
</feature>
<dbReference type="OrthoDB" id="9999821at2759"/>
<reference evidence="3" key="2">
    <citation type="journal article" date="2023" name="IMA Fungus">
        <title>Comparative genomic study of the Penicillium genus elucidates a diverse pangenome and 15 lateral gene transfer events.</title>
        <authorList>
            <person name="Petersen C."/>
            <person name="Sorensen T."/>
            <person name="Nielsen M.R."/>
            <person name="Sondergaard T.E."/>
            <person name="Sorensen J.L."/>
            <person name="Fitzpatrick D.A."/>
            <person name="Frisvad J.C."/>
            <person name="Nielsen K.L."/>
        </authorList>
    </citation>
    <scope>NUCLEOTIDE SEQUENCE</scope>
    <source>
        <strain evidence="3">IBT 29677</strain>
    </source>
</reference>
<dbReference type="RefSeq" id="XP_056487110.1">
    <property type="nucleotide sequence ID" value="XM_056631559.1"/>
</dbReference>
<dbReference type="CDD" id="cd07389">
    <property type="entry name" value="MPP_PhoD"/>
    <property type="match status" value="1"/>
</dbReference>